<feature type="compositionally biased region" description="Basic and acidic residues" evidence="2">
    <location>
        <begin position="74"/>
        <end position="87"/>
    </location>
</feature>
<feature type="region of interest" description="Disordered" evidence="2">
    <location>
        <begin position="190"/>
        <end position="216"/>
    </location>
</feature>
<feature type="compositionally biased region" description="Basic and acidic residues" evidence="2">
    <location>
        <begin position="190"/>
        <end position="206"/>
    </location>
</feature>
<evidence type="ECO:0000313" key="3">
    <source>
        <dbReference type="Proteomes" id="UP000694845"/>
    </source>
</evidence>
<gene>
    <name evidence="4" type="primary">LOC110980866</name>
</gene>
<feature type="compositionally biased region" description="Polar residues" evidence="2">
    <location>
        <begin position="374"/>
        <end position="390"/>
    </location>
</feature>
<evidence type="ECO:0000256" key="2">
    <source>
        <dbReference type="SAM" id="MobiDB-lite"/>
    </source>
</evidence>
<dbReference type="Proteomes" id="UP000694845">
    <property type="component" value="Unplaced"/>
</dbReference>
<feature type="compositionally biased region" description="Basic and acidic residues" evidence="2">
    <location>
        <begin position="295"/>
        <end position="307"/>
    </location>
</feature>
<accession>A0A8B7YMB6</accession>
<feature type="region of interest" description="Disordered" evidence="2">
    <location>
        <begin position="229"/>
        <end position="423"/>
    </location>
</feature>
<dbReference type="Pfam" id="PF15393">
    <property type="entry name" value="DUF4615"/>
    <property type="match status" value="1"/>
</dbReference>
<organism evidence="3 4">
    <name type="scientific">Acanthaster planci</name>
    <name type="common">Crown-of-thorns starfish</name>
    <dbReference type="NCBI Taxonomy" id="133434"/>
    <lineage>
        <taxon>Eukaryota</taxon>
        <taxon>Metazoa</taxon>
        <taxon>Echinodermata</taxon>
        <taxon>Eleutherozoa</taxon>
        <taxon>Asterozoa</taxon>
        <taxon>Asteroidea</taxon>
        <taxon>Valvatacea</taxon>
        <taxon>Valvatida</taxon>
        <taxon>Acanthasteridae</taxon>
        <taxon>Acanthaster</taxon>
    </lineage>
</organism>
<dbReference type="InterPro" id="IPR029274">
    <property type="entry name" value="DUF4615"/>
</dbReference>
<dbReference type="OMA" id="FAPVECE"/>
<dbReference type="PANTHER" id="PTHR13602:SF2">
    <property type="entry name" value="UPF0488 PROTEIN C8ORF33"/>
    <property type="match status" value="1"/>
</dbReference>
<protein>
    <submittedName>
        <fullName evidence="4">Protein split ends-like isoform X1</fullName>
    </submittedName>
</protein>
<comment type="similarity">
    <text evidence="1">Belongs to the UPF0488 family.</text>
</comment>
<feature type="compositionally biased region" description="Polar residues" evidence="2">
    <location>
        <begin position="229"/>
        <end position="241"/>
    </location>
</feature>
<feature type="compositionally biased region" description="Basic and acidic residues" evidence="2">
    <location>
        <begin position="360"/>
        <end position="373"/>
    </location>
</feature>
<dbReference type="GeneID" id="110980866"/>
<feature type="region of interest" description="Disordered" evidence="2">
    <location>
        <begin position="58"/>
        <end position="87"/>
    </location>
</feature>
<evidence type="ECO:0000256" key="1">
    <source>
        <dbReference type="ARBA" id="ARBA00005707"/>
    </source>
</evidence>
<sequence length="483" mass="54282">MCQGLQYTCTCMCDYLYTCTCTVFWVGLRPGVAILSESGAGKSLADMNPIWRVTMEMSKSRSENQKLSKKRREMLREKTRREKEERRLEAVERDRERFIIGQEQHQEGQERYEELEDLQESAAEKFQKELCWCIQQTRVGLANIKSSAKEAKPQVEEAHKLLRILTSTKAPMARKRQVMRAAFGDYRSKMQQEERKHKAEMSKRMCLEPVSTSKQGSSTFYRMSNLASASPPSQILSTSSDLPGEAGPSRHDSGPLGHGLGSADNKWLEGGEVDTSMQELEKSTEGMHIVNPSGKETENKSVDHDKASPNSMPGPPVGNDQMRLKQHEGECAGSPAENAKRPNLPPNLKSESQPFTFNFDIREKDLDRSESRWRGSNKNIDGSLSENSTPEKFPLGGGSGRKKSGSRRRNRGKKKQLSISKDKDAVVAVNQATVTDNQTTVKDGQTTDVDKRSTVTDNQKNHLEADGEFRFNFPEPVEQVVML</sequence>
<evidence type="ECO:0000313" key="4">
    <source>
        <dbReference type="RefSeq" id="XP_022093590.1"/>
    </source>
</evidence>
<reference evidence="4" key="1">
    <citation type="submission" date="2025-08" db="UniProtKB">
        <authorList>
            <consortium name="RefSeq"/>
        </authorList>
    </citation>
    <scope>IDENTIFICATION</scope>
</reference>
<dbReference type="OrthoDB" id="20277at2759"/>
<dbReference type="RefSeq" id="XP_022093590.1">
    <property type="nucleotide sequence ID" value="XM_022237898.1"/>
</dbReference>
<proteinExistence type="inferred from homology"/>
<feature type="compositionally biased region" description="Basic residues" evidence="2">
    <location>
        <begin position="400"/>
        <end position="416"/>
    </location>
</feature>
<keyword evidence="3" id="KW-1185">Reference proteome</keyword>
<name>A0A8B7YMB6_ACAPL</name>
<dbReference type="AlphaFoldDB" id="A0A8B7YMB6"/>
<dbReference type="PANTHER" id="PTHR13602">
    <property type="entry name" value="UPF0488 PROTEIN C8ORF33"/>
    <property type="match status" value="1"/>
</dbReference>
<dbReference type="KEGG" id="aplc:110980866"/>